<evidence type="ECO:0000256" key="4">
    <source>
        <dbReference type="ARBA" id="ARBA00022833"/>
    </source>
</evidence>
<keyword evidence="3 8" id="KW-0863">Zinc-finger</keyword>
<evidence type="ECO:0000256" key="9">
    <source>
        <dbReference type="SAM" id="MobiDB-lite"/>
    </source>
</evidence>
<accession>A0A813PWD1</accession>
<dbReference type="PROSITE" id="PS50157">
    <property type="entry name" value="ZINC_FINGER_C2H2_2"/>
    <property type="match status" value="8"/>
</dbReference>
<evidence type="ECO:0000256" key="5">
    <source>
        <dbReference type="ARBA" id="ARBA00023015"/>
    </source>
</evidence>
<keyword evidence="5" id="KW-0805">Transcription regulation</keyword>
<feature type="compositionally biased region" description="Low complexity" evidence="9">
    <location>
        <begin position="675"/>
        <end position="698"/>
    </location>
</feature>
<dbReference type="PROSITE" id="PS00028">
    <property type="entry name" value="ZINC_FINGER_C2H2_1"/>
    <property type="match status" value="8"/>
</dbReference>
<keyword evidence="12" id="KW-1185">Reference proteome</keyword>
<feature type="domain" description="C2H2-type" evidence="10">
    <location>
        <begin position="279"/>
        <end position="307"/>
    </location>
</feature>
<feature type="domain" description="C2H2-type" evidence="10">
    <location>
        <begin position="309"/>
        <end position="339"/>
    </location>
</feature>
<evidence type="ECO:0000256" key="3">
    <source>
        <dbReference type="ARBA" id="ARBA00022771"/>
    </source>
</evidence>
<dbReference type="GO" id="GO:0008270">
    <property type="term" value="F:zinc ion binding"/>
    <property type="evidence" value="ECO:0007669"/>
    <property type="project" value="UniProtKB-KW"/>
</dbReference>
<feature type="domain" description="C2H2-type" evidence="10">
    <location>
        <begin position="373"/>
        <end position="402"/>
    </location>
</feature>
<keyword evidence="2" id="KW-0479">Metal-binding</keyword>
<feature type="domain" description="C2H2-type" evidence="10">
    <location>
        <begin position="108"/>
        <end position="138"/>
    </location>
</feature>
<dbReference type="GO" id="GO:0006357">
    <property type="term" value="P:regulation of transcription by RNA polymerase II"/>
    <property type="evidence" value="ECO:0007669"/>
    <property type="project" value="TreeGrafter"/>
</dbReference>
<evidence type="ECO:0000259" key="10">
    <source>
        <dbReference type="PROSITE" id="PS50157"/>
    </source>
</evidence>
<evidence type="ECO:0000256" key="2">
    <source>
        <dbReference type="ARBA" id="ARBA00022723"/>
    </source>
</evidence>
<comment type="caution">
    <text evidence="11">The sequence shown here is derived from an EMBL/GenBank/DDBJ whole genome shotgun (WGS) entry which is preliminary data.</text>
</comment>
<feature type="region of interest" description="Disordered" evidence="9">
    <location>
        <begin position="671"/>
        <end position="702"/>
    </location>
</feature>
<protein>
    <recommendedName>
        <fullName evidence="10">C2H2-type domain-containing protein</fullName>
    </recommendedName>
</protein>
<dbReference type="SUPFAM" id="SSF57667">
    <property type="entry name" value="beta-beta-alpha zinc fingers"/>
    <property type="match status" value="3"/>
</dbReference>
<evidence type="ECO:0000256" key="7">
    <source>
        <dbReference type="ARBA" id="ARBA00023242"/>
    </source>
</evidence>
<feature type="domain" description="C2H2-type" evidence="10">
    <location>
        <begin position="210"/>
        <end position="240"/>
    </location>
</feature>
<dbReference type="InterPro" id="IPR036236">
    <property type="entry name" value="Znf_C2H2_sf"/>
</dbReference>
<evidence type="ECO:0000256" key="6">
    <source>
        <dbReference type="ARBA" id="ARBA00023163"/>
    </source>
</evidence>
<dbReference type="EMBL" id="CAJNOC010000424">
    <property type="protein sequence ID" value="CAF0759953.1"/>
    <property type="molecule type" value="Genomic_DNA"/>
</dbReference>
<reference evidence="11" key="1">
    <citation type="submission" date="2021-02" db="EMBL/GenBank/DDBJ databases">
        <authorList>
            <person name="Nowell W R."/>
        </authorList>
    </citation>
    <scope>NUCLEOTIDE SEQUENCE</scope>
    <source>
        <strain evidence="11">Ploen Becks lab</strain>
    </source>
</reference>
<dbReference type="Proteomes" id="UP000663879">
    <property type="component" value="Unassembled WGS sequence"/>
</dbReference>
<dbReference type="Pfam" id="PF00096">
    <property type="entry name" value="zf-C2H2"/>
    <property type="match status" value="4"/>
</dbReference>
<dbReference type="AlphaFoldDB" id="A0A813PWD1"/>
<dbReference type="SMART" id="SM00355">
    <property type="entry name" value="ZnF_C2H2"/>
    <property type="match status" value="9"/>
</dbReference>
<evidence type="ECO:0000313" key="11">
    <source>
        <dbReference type="EMBL" id="CAF0759953.1"/>
    </source>
</evidence>
<keyword evidence="7" id="KW-0539">Nucleus</keyword>
<dbReference type="Gene3D" id="3.30.160.60">
    <property type="entry name" value="Classic Zinc Finger"/>
    <property type="match status" value="6"/>
</dbReference>
<comment type="subcellular location">
    <subcellularLocation>
        <location evidence="1">Nucleus</location>
    </subcellularLocation>
</comment>
<keyword evidence="6" id="KW-0804">Transcription</keyword>
<gene>
    <name evidence="11" type="ORF">OXX778_LOCUS4376</name>
</gene>
<evidence type="ECO:0000256" key="8">
    <source>
        <dbReference type="PROSITE-ProRule" id="PRU00042"/>
    </source>
</evidence>
<dbReference type="GO" id="GO:0005634">
    <property type="term" value="C:nucleus"/>
    <property type="evidence" value="ECO:0007669"/>
    <property type="project" value="UniProtKB-SubCell"/>
</dbReference>
<dbReference type="PANTHER" id="PTHR46179">
    <property type="entry name" value="ZINC FINGER PROTEIN"/>
    <property type="match status" value="1"/>
</dbReference>
<dbReference type="OrthoDB" id="6077919at2759"/>
<feature type="domain" description="C2H2-type" evidence="10">
    <location>
        <begin position="433"/>
        <end position="462"/>
    </location>
</feature>
<keyword evidence="4" id="KW-0862">Zinc</keyword>
<organism evidence="11 12">
    <name type="scientific">Brachionus calyciflorus</name>
    <dbReference type="NCBI Taxonomy" id="104777"/>
    <lineage>
        <taxon>Eukaryota</taxon>
        <taxon>Metazoa</taxon>
        <taxon>Spiralia</taxon>
        <taxon>Gnathifera</taxon>
        <taxon>Rotifera</taxon>
        <taxon>Eurotatoria</taxon>
        <taxon>Monogononta</taxon>
        <taxon>Pseudotrocha</taxon>
        <taxon>Ploima</taxon>
        <taxon>Brachionidae</taxon>
        <taxon>Brachionus</taxon>
    </lineage>
</organism>
<evidence type="ECO:0000313" key="12">
    <source>
        <dbReference type="Proteomes" id="UP000663879"/>
    </source>
</evidence>
<dbReference type="PANTHER" id="PTHR46179:SF13">
    <property type="entry name" value="C2H2-TYPE DOMAIN-CONTAINING PROTEIN"/>
    <property type="match status" value="1"/>
</dbReference>
<name>A0A813PWD1_9BILA</name>
<feature type="domain" description="C2H2-type" evidence="10">
    <location>
        <begin position="252"/>
        <end position="279"/>
    </location>
</feature>
<proteinExistence type="predicted"/>
<dbReference type="InterPro" id="IPR013087">
    <property type="entry name" value="Znf_C2H2_type"/>
</dbReference>
<feature type="domain" description="C2H2-type" evidence="10">
    <location>
        <begin position="403"/>
        <end position="432"/>
    </location>
</feature>
<evidence type="ECO:0000256" key="1">
    <source>
        <dbReference type="ARBA" id="ARBA00004123"/>
    </source>
</evidence>
<dbReference type="InterPro" id="IPR051061">
    <property type="entry name" value="Zinc_finger_trans_reg"/>
</dbReference>
<sequence length="780" mass="90802">MIDQIECKHQQQSIDDDEDNDGDNESFDFNFLNDNLFFEAINLIMPRSHHELNTRKIQRSNSVPSDLNTLETKENNYKSDKCQVNVNPHSTSGIDYKILIEKINNRVYTCLARACGVEFTHKHDLIEHLKSIHKIEYEDYTDSILKIHSIQTYKCLLKRDHTNAICGKKLDTISKITNHILRDHKSSEVIRPEYNNLEFRFLFDHLHELHVCSYENCMRLFINKTCYRKHKQLSHFNLKSSFDLSQTSTTKHICDICGVKFTRPSHLTKHLKIHESMKFKCDYCPQVFMKQSMLLTHLSLTHKNEQKMYKCKIDGCQREFICKLYLDTHMAKTHLDKLDSPNMLYCFPCKKEFSALWLKNQHDEIKHKGNQLYKCLYDNCGKTFSSSSKLHRHSLIHLKDKKYKCQVNNCTAEFNRKEHLISHINVHSDGKPFYCDHAGCKATFRYYNNLLTHKKFHSKPLQISNCSGDLTPITNGDMINSNNQFEQLIELIEPDSNNNKILSLDDNDDDDDDDEKDNFDIKLANEKLDNYLKKVSSEKLDGKPMVKRPRLQSLNVCNTQNDFDFNLTVSPSPESLPPTNYTEFIQQPPPLNELEVFLEEPCLEQVDQEHVININSDDEEYTTCTVVLENLFGSARTDYKSNHVYIEKYRSKRKNQKIKFSNVKRVKSVDCDEISSMSSSTPSSSISSLVTTPSSSRTNTSLDSIKSTLKQALTSKQLKNSRPLSNSISLDLDFNTQNNNNNINTTYKTAYPQHEHHHHHHHHHENTLIDDGCFIDCLDF</sequence>
<feature type="region of interest" description="Disordered" evidence="9">
    <location>
        <begin position="1"/>
        <end position="21"/>
    </location>
</feature>